<comment type="cofactor">
    <cofactor evidence="1">
        <name>FAD</name>
        <dbReference type="ChEBI" id="CHEBI:57692"/>
    </cofactor>
</comment>
<evidence type="ECO:0000313" key="8">
    <source>
        <dbReference type="EMBL" id="KIL58656.1"/>
    </source>
</evidence>
<dbReference type="Gene3D" id="3.30.465.10">
    <property type="match status" value="1"/>
</dbReference>
<evidence type="ECO:0000256" key="4">
    <source>
        <dbReference type="ARBA" id="ARBA00022827"/>
    </source>
</evidence>
<comment type="similarity">
    <text evidence="2">Belongs to the oxygen-dependent FAD-linked oxidoreductase family.</text>
</comment>
<dbReference type="Pfam" id="PF08031">
    <property type="entry name" value="BBE"/>
    <property type="match status" value="1"/>
</dbReference>
<dbReference type="HOGENOM" id="CLU_018354_10_1_1"/>
<reference evidence="8 9" key="1">
    <citation type="submission" date="2014-04" db="EMBL/GenBank/DDBJ databases">
        <title>Evolutionary Origins and Diversification of the Mycorrhizal Mutualists.</title>
        <authorList>
            <consortium name="DOE Joint Genome Institute"/>
            <consortium name="Mycorrhizal Genomics Consortium"/>
            <person name="Kohler A."/>
            <person name="Kuo A."/>
            <person name="Nagy L.G."/>
            <person name="Floudas D."/>
            <person name="Copeland A."/>
            <person name="Barry K.W."/>
            <person name="Cichocki N."/>
            <person name="Veneault-Fourrey C."/>
            <person name="LaButti K."/>
            <person name="Lindquist E.A."/>
            <person name="Lipzen A."/>
            <person name="Lundell T."/>
            <person name="Morin E."/>
            <person name="Murat C."/>
            <person name="Riley R."/>
            <person name="Ohm R."/>
            <person name="Sun H."/>
            <person name="Tunlid A."/>
            <person name="Henrissat B."/>
            <person name="Grigoriev I.V."/>
            <person name="Hibbett D.S."/>
            <person name="Martin F."/>
        </authorList>
    </citation>
    <scope>NUCLEOTIDE SEQUENCE [LARGE SCALE GENOMIC DNA]</scope>
    <source>
        <strain evidence="8 9">Koide BX008</strain>
    </source>
</reference>
<feature type="signal peptide" evidence="6">
    <location>
        <begin position="1"/>
        <end position="19"/>
    </location>
</feature>
<dbReference type="Proteomes" id="UP000054549">
    <property type="component" value="Unassembled WGS sequence"/>
</dbReference>
<dbReference type="InterPro" id="IPR012951">
    <property type="entry name" value="BBE"/>
</dbReference>
<dbReference type="AlphaFoldDB" id="A0A0C2WPL4"/>
<dbReference type="PROSITE" id="PS51387">
    <property type="entry name" value="FAD_PCMH"/>
    <property type="match status" value="1"/>
</dbReference>
<dbReference type="PANTHER" id="PTHR42973">
    <property type="entry name" value="BINDING OXIDOREDUCTASE, PUTATIVE (AFU_ORTHOLOGUE AFUA_1G17690)-RELATED"/>
    <property type="match status" value="1"/>
</dbReference>
<dbReference type="GO" id="GO:0071949">
    <property type="term" value="F:FAD binding"/>
    <property type="evidence" value="ECO:0007669"/>
    <property type="project" value="InterPro"/>
</dbReference>
<evidence type="ECO:0000256" key="5">
    <source>
        <dbReference type="ARBA" id="ARBA00023002"/>
    </source>
</evidence>
<feature type="domain" description="FAD-binding PCMH-type" evidence="7">
    <location>
        <begin position="52"/>
        <end position="224"/>
    </location>
</feature>
<evidence type="ECO:0000256" key="1">
    <source>
        <dbReference type="ARBA" id="ARBA00001974"/>
    </source>
</evidence>
<dbReference type="InterPro" id="IPR016169">
    <property type="entry name" value="FAD-bd_PCMH_sub2"/>
</dbReference>
<keyword evidence="5" id="KW-0560">Oxidoreductase</keyword>
<evidence type="ECO:0000256" key="2">
    <source>
        <dbReference type="ARBA" id="ARBA00005466"/>
    </source>
</evidence>
<organism evidence="8 9">
    <name type="scientific">Amanita muscaria (strain Koide BX008)</name>
    <dbReference type="NCBI Taxonomy" id="946122"/>
    <lineage>
        <taxon>Eukaryota</taxon>
        <taxon>Fungi</taxon>
        <taxon>Dikarya</taxon>
        <taxon>Basidiomycota</taxon>
        <taxon>Agaricomycotina</taxon>
        <taxon>Agaricomycetes</taxon>
        <taxon>Agaricomycetidae</taxon>
        <taxon>Agaricales</taxon>
        <taxon>Pluteineae</taxon>
        <taxon>Amanitaceae</taxon>
        <taxon>Amanita</taxon>
    </lineage>
</organism>
<dbReference type="InterPro" id="IPR006094">
    <property type="entry name" value="Oxid_FAD_bind_N"/>
</dbReference>
<evidence type="ECO:0000313" key="9">
    <source>
        <dbReference type="Proteomes" id="UP000054549"/>
    </source>
</evidence>
<dbReference type="GO" id="GO:0016491">
    <property type="term" value="F:oxidoreductase activity"/>
    <property type="evidence" value="ECO:0007669"/>
    <property type="project" value="UniProtKB-KW"/>
</dbReference>
<name>A0A0C2WPL4_AMAMK</name>
<keyword evidence="4" id="KW-0274">FAD</keyword>
<dbReference type="InterPro" id="IPR050416">
    <property type="entry name" value="FAD-linked_Oxidoreductase"/>
</dbReference>
<keyword evidence="6" id="KW-0732">Signal</keyword>
<dbReference type="PANTHER" id="PTHR42973:SF39">
    <property type="entry name" value="FAD-BINDING PCMH-TYPE DOMAIN-CONTAINING PROTEIN"/>
    <property type="match status" value="1"/>
</dbReference>
<evidence type="ECO:0000259" key="7">
    <source>
        <dbReference type="PROSITE" id="PS51387"/>
    </source>
</evidence>
<gene>
    <name evidence="8" type="ORF">M378DRAFT_170300</name>
</gene>
<keyword evidence="9" id="KW-1185">Reference proteome</keyword>
<dbReference type="EMBL" id="KN818332">
    <property type="protein sequence ID" value="KIL58656.1"/>
    <property type="molecule type" value="Genomic_DNA"/>
</dbReference>
<dbReference type="InParanoid" id="A0A0C2WPL4"/>
<keyword evidence="3" id="KW-0285">Flavoprotein</keyword>
<dbReference type="SUPFAM" id="SSF56176">
    <property type="entry name" value="FAD-binding/transporter-associated domain-like"/>
    <property type="match status" value="1"/>
</dbReference>
<evidence type="ECO:0000256" key="6">
    <source>
        <dbReference type="SAM" id="SignalP"/>
    </source>
</evidence>
<feature type="chain" id="PRO_5002173703" evidence="6">
    <location>
        <begin position="20"/>
        <end position="494"/>
    </location>
</feature>
<dbReference type="OrthoDB" id="407275at2759"/>
<proteinExistence type="inferred from homology"/>
<dbReference type="InterPro" id="IPR016166">
    <property type="entry name" value="FAD-bd_PCMH"/>
</dbReference>
<dbReference type="Pfam" id="PF01565">
    <property type="entry name" value="FAD_binding_4"/>
    <property type="match status" value="1"/>
</dbReference>
<accession>A0A0C2WPL4</accession>
<protein>
    <submittedName>
        <fullName evidence="8">Glucooligosaccharide oxidase</fullName>
    </submittedName>
</protein>
<dbReference type="InterPro" id="IPR036318">
    <property type="entry name" value="FAD-bd_PCMH-like_sf"/>
</dbReference>
<sequence>MKLLKLSLALASIVSYASADDLRGDLTGIHAYTVFPGDPSYNQVSQAFNARFTFHPAAVTFPSTPHQVAEIIKIGEKFNYKVIARSGGHSYIANGLGGKNGDVVVDLRNMTHIDVSASTGVATIHTGNRLADVALALNQKGRGIPHGLCPYVGIGGHSAHGGWGYASRMWGLTLDTITSIDVVLADGTITKISNKHKPDLFWAMRGAGSSFGITTAITVQSYPVPPVATAFAYDWDFSAADAAHAISLCQKFGETNIPKELSIELTFTKGTAAGRVHLSFTGGWYEQPDKLDGVLAPFLSQLPKPVSINNKVGSYIDIVTYLGGLGTLDVHSKPDTPNTFYAKSLMTPEASPIGDKALNAFTTYLSNQGFSTDLDWFIQLEMYGGKNSAINAVSVDATAFARRNALWTIQFYASSPNHQPPFPDSGLTWLDDLVSSITSNSPPDWDYGAYTNYIDNRLSNWQHMYYASHYGRLQSLKQKYDPKNTFSFPESIEL</sequence>
<dbReference type="STRING" id="946122.A0A0C2WPL4"/>
<evidence type="ECO:0000256" key="3">
    <source>
        <dbReference type="ARBA" id="ARBA00022630"/>
    </source>
</evidence>
<dbReference type="Gene3D" id="3.40.462.20">
    <property type="match status" value="1"/>
</dbReference>